<organism evidence="1 2">
    <name type="scientific">Candidatus Methylobacter favarea</name>
    <dbReference type="NCBI Taxonomy" id="2707345"/>
    <lineage>
        <taxon>Bacteria</taxon>
        <taxon>Pseudomonadati</taxon>
        <taxon>Pseudomonadota</taxon>
        <taxon>Gammaproteobacteria</taxon>
        <taxon>Methylococcales</taxon>
        <taxon>Methylococcaceae</taxon>
        <taxon>Methylobacter</taxon>
    </lineage>
</organism>
<proteinExistence type="predicted"/>
<dbReference type="AlphaFoldDB" id="A0A8S0Y5M2"/>
<comment type="caution">
    <text evidence="1">The sequence shown here is derived from an EMBL/GenBank/DDBJ whole genome shotgun (WGS) entry which is preliminary data.</text>
</comment>
<keyword evidence="2" id="KW-1185">Reference proteome</keyword>
<evidence type="ECO:0000313" key="1">
    <source>
        <dbReference type="EMBL" id="CAA9889378.1"/>
    </source>
</evidence>
<accession>A0A8S0Y5M2</accession>
<name>A0A8S0Y5M2_9GAMM</name>
<reference evidence="1 2" key="1">
    <citation type="submission" date="2020-02" db="EMBL/GenBank/DDBJ databases">
        <authorList>
            <person name="Hogendoorn C."/>
        </authorList>
    </citation>
    <scope>NUCLEOTIDE SEQUENCE [LARGE SCALE GENOMIC DNA]</scope>
    <source>
        <strain evidence="1">METHB21</strain>
    </source>
</reference>
<evidence type="ECO:0000313" key="2">
    <source>
        <dbReference type="Proteomes" id="UP000494216"/>
    </source>
</evidence>
<dbReference type="Proteomes" id="UP000494216">
    <property type="component" value="Unassembled WGS sequence"/>
</dbReference>
<gene>
    <name evidence="1" type="ORF">METHB2_100019</name>
</gene>
<protein>
    <submittedName>
        <fullName evidence="1">Uncharacterized protein</fullName>
    </submittedName>
</protein>
<dbReference type="EMBL" id="CADCXN010000002">
    <property type="protein sequence ID" value="CAA9889378.1"/>
    <property type="molecule type" value="Genomic_DNA"/>
</dbReference>
<sequence length="44" mass="5010">MNLEDVKALNIIELDRIKPGHTSIAAISLLPVRLTVKTLHYFKH</sequence>